<organism evidence="10 11">
    <name type="scientific">Triticum urartu</name>
    <name type="common">Red wild einkorn</name>
    <name type="synonym">Crithodium urartu</name>
    <dbReference type="NCBI Taxonomy" id="4572"/>
    <lineage>
        <taxon>Eukaryota</taxon>
        <taxon>Viridiplantae</taxon>
        <taxon>Streptophyta</taxon>
        <taxon>Embryophyta</taxon>
        <taxon>Tracheophyta</taxon>
        <taxon>Spermatophyta</taxon>
        <taxon>Magnoliopsida</taxon>
        <taxon>Liliopsida</taxon>
        <taxon>Poales</taxon>
        <taxon>Poaceae</taxon>
        <taxon>BOP clade</taxon>
        <taxon>Pooideae</taxon>
        <taxon>Triticodae</taxon>
        <taxon>Triticeae</taxon>
        <taxon>Triticinae</taxon>
        <taxon>Triticum</taxon>
    </lineage>
</organism>
<evidence type="ECO:0000256" key="7">
    <source>
        <dbReference type="SAM" id="Phobius"/>
    </source>
</evidence>
<dbReference type="SUPFAM" id="SSF81464">
    <property type="entry name" value="Cytochrome c oxidase subunit II-like, transmembrane region"/>
    <property type="match status" value="1"/>
</dbReference>
<dbReference type="AlphaFoldDB" id="A0A8R7TFS1"/>
<keyword evidence="3 7" id="KW-0812">Transmembrane</keyword>
<accession>A0A8R7TFS1</accession>
<dbReference type="EnsemblPlants" id="TuG1812G0200002167.01.T01">
    <property type="protein sequence ID" value="TuG1812G0200002167.01.T01.cds361532"/>
    <property type="gene ID" value="TuG1812G0200002167.01"/>
</dbReference>
<evidence type="ECO:0000256" key="4">
    <source>
        <dbReference type="ARBA" id="ARBA00022989"/>
    </source>
</evidence>
<dbReference type="InterPro" id="IPR036257">
    <property type="entry name" value="Cyt_c_oxidase_su2_TM_sf"/>
</dbReference>
<comment type="subcellular location">
    <subcellularLocation>
        <location evidence="1">Mitochondrion membrane</location>
        <topology evidence="1">Multi-pass membrane protein</topology>
    </subcellularLocation>
</comment>
<dbReference type="InterPro" id="IPR045187">
    <property type="entry name" value="CcO_II"/>
</dbReference>
<dbReference type="PANTHER" id="PTHR22888">
    <property type="entry name" value="CYTOCHROME C OXIDASE, SUBUNIT II"/>
    <property type="match status" value="1"/>
</dbReference>
<comment type="similarity">
    <text evidence="2">Belongs to the cytochrome c oxidase subunit 2 family.</text>
</comment>
<keyword evidence="6 7" id="KW-0472">Membrane</keyword>
<dbReference type="FunFam" id="1.10.287.90:FF:000004">
    <property type="entry name" value="Cytochrome c oxidase subunit 2"/>
    <property type="match status" value="1"/>
</dbReference>
<dbReference type="Pfam" id="PF02790">
    <property type="entry name" value="COX2_TM"/>
    <property type="match status" value="1"/>
</dbReference>
<evidence type="ECO:0000256" key="5">
    <source>
        <dbReference type="ARBA" id="ARBA00023128"/>
    </source>
</evidence>
<dbReference type="PRINTS" id="PR01166">
    <property type="entry name" value="CYCOXIDASEII"/>
</dbReference>
<reference evidence="11" key="1">
    <citation type="journal article" date="2013" name="Nature">
        <title>Draft genome of the wheat A-genome progenitor Triticum urartu.</title>
        <authorList>
            <person name="Ling H.Q."/>
            <person name="Zhao S."/>
            <person name="Liu D."/>
            <person name="Wang J."/>
            <person name="Sun H."/>
            <person name="Zhang C."/>
            <person name="Fan H."/>
            <person name="Li D."/>
            <person name="Dong L."/>
            <person name="Tao Y."/>
            <person name="Gao C."/>
            <person name="Wu H."/>
            <person name="Li Y."/>
            <person name="Cui Y."/>
            <person name="Guo X."/>
            <person name="Zheng S."/>
            <person name="Wang B."/>
            <person name="Yu K."/>
            <person name="Liang Q."/>
            <person name="Yang W."/>
            <person name="Lou X."/>
            <person name="Chen J."/>
            <person name="Feng M."/>
            <person name="Jian J."/>
            <person name="Zhang X."/>
            <person name="Luo G."/>
            <person name="Jiang Y."/>
            <person name="Liu J."/>
            <person name="Wang Z."/>
            <person name="Sha Y."/>
            <person name="Zhang B."/>
            <person name="Wu H."/>
            <person name="Tang D."/>
            <person name="Shen Q."/>
            <person name="Xue P."/>
            <person name="Zou S."/>
            <person name="Wang X."/>
            <person name="Liu X."/>
            <person name="Wang F."/>
            <person name="Yang Y."/>
            <person name="An X."/>
            <person name="Dong Z."/>
            <person name="Zhang K."/>
            <person name="Zhang X."/>
            <person name="Luo M.C."/>
            <person name="Dvorak J."/>
            <person name="Tong Y."/>
            <person name="Wang J."/>
            <person name="Yang H."/>
            <person name="Li Z."/>
            <person name="Wang D."/>
            <person name="Zhang A."/>
            <person name="Wang J."/>
        </authorList>
    </citation>
    <scope>NUCLEOTIDE SEQUENCE</scope>
    <source>
        <strain evidence="11">cv. G1812</strain>
    </source>
</reference>
<evidence type="ECO:0000256" key="1">
    <source>
        <dbReference type="ARBA" id="ARBA00004225"/>
    </source>
</evidence>
<reference evidence="10" key="3">
    <citation type="submission" date="2022-06" db="UniProtKB">
        <authorList>
            <consortium name="EnsemblPlants"/>
        </authorList>
    </citation>
    <scope>IDENTIFICATION</scope>
</reference>
<keyword evidence="5" id="KW-0496">Mitochondrion</keyword>
<proteinExistence type="inferred from homology"/>
<feature type="chain" id="PRO_5035767354" description="Cytochrome oxidase subunit II transmembrane region profile domain-containing protein" evidence="8">
    <location>
        <begin position="19"/>
        <end position="174"/>
    </location>
</feature>
<dbReference type="GO" id="GO:0031966">
    <property type="term" value="C:mitochondrial membrane"/>
    <property type="evidence" value="ECO:0007669"/>
    <property type="project" value="UniProtKB-SubCell"/>
</dbReference>
<feature type="transmembrane region" description="Helical" evidence="7">
    <location>
        <begin position="45"/>
        <end position="64"/>
    </location>
</feature>
<feature type="domain" description="Cytochrome oxidase subunit II transmembrane region profile" evidence="9">
    <location>
        <begin position="18"/>
        <end position="113"/>
    </location>
</feature>
<dbReference type="PROSITE" id="PS50999">
    <property type="entry name" value="COX2_TM"/>
    <property type="match status" value="1"/>
</dbReference>
<dbReference type="GO" id="GO:0004129">
    <property type="term" value="F:cytochrome-c oxidase activity"/>
    <property type="evidence" value="ECO:0007669"/>
    <property type="project" value="InterPro"/>
</dbReference>
<dbReference type="Gene3D" id="1.10.287.90">
    <property type="match status" value="1"/>
</dbReference>
<feature type="transmembrane region" description="Helical" evidence="7">
    <location>
        <begin position="85"/>
        <end position="107"/>
    </location>
</feature>
<dbReference type="GO" id="GO:0042773">
    <property type="term" value="P:ATP synthesis coupled electron transport"/>
    <property type="evidence" value="ECO:0007669"/>
    <property type="project" value="TreeGrafter"/>
</dbReference>
<evidence type="ECO:0000256" key="3">
    <source>
        <dbReference type="ARBA" id="ARBA00022692"/>
    </source>
</evidence>
<keyword evidence="8" id="KW-0732">Signal</keyword>
<dbReference type="Gramene" id="TuG1812G0200002167.01.T01">
    <property type="protein sequence ID" value="TuG1812G0200002167.01.T01.cds361532"/>
    <property type="gene ID" value="TuG1812G0200002167.01"/>
</dbReference>
<dbReference type="PANTHER" id="PTHR22888:SF9">
    <property type="entry name" value="CYTOCHROME C OXIDASE SUBUNIT 2"/>
    <property type="match status" value="1"/>
</dbReference>
<dbReference type="Proteomes" id="UP000015106">
    <property type="component" value="Chromosome 2"/>
</dbReference>
<dbReference type="InterPro" id="IPR011759">
    <property type="entry name" value="Cyt_c_oxidase_su2_TM_dom"/>
</dbReference>
<keyword evidence="11" id="KW-1185">Reference proteome</keyword>
<name>A0A8R7TFS1_TRIUA</name>
<evidence type="ECO:0000313" key="10">
    <source>
        <dbReference type="EnsemblPlants" id="TuG1812G0200002167.01.T01.cds361532"/>
    </source>
</evidence>
<evidence type="ECO:0000256" key="6">
    <source>
        <dbReference type="ARBA" id="ARBA00023136"/>
    </source>
</evidence>
<evidence type="ECO:0000256" key="2">
    <source>
        <dbReference type="ARBA" id="ARBA00007866"/>
    </source>
</evidence>
<evidence type="ECO:0000259" key="9">
    <source>
        <dbReference type="PROSITE" id="PS50999"/>
    </source>
</evidence>
<reference evidence="10" key="2">
    <citation type="submission" date="2018-03" db="EMBL/GenBank/DDBJ databases">
        <title>The Triticum urartu genome reveals the dynamic nature of wheat genome evolution.</title>
        <authorList>
            <person name="Ling H."/>
            <person name="Ma B."/>
            <person name="Shi X."/>
            <person name="Liu H."/>
            <person name="Dong L."/>
            <person name="Sun H."/>
            <person name="Cao Y."/>
            <person name="Gao Q."/>
            <person name="Zheng S."/>
            <person name="Li Y."/>
            <person name="Yu Y."/>
            <person name="Du H."/>
            <person name="Qi M."/>
            <person name="Li Y."/>
            <person name="Yu H."/>
            <person name="Cui Y."/>
            <person name="Wang N."/>
            <person name="Chen C."/>
            <person name="Wu H."/>
            <person name="Zhao Y."/>
            <person name="Zhang J."/>
            <person name="Li Y."/>
            <person name="Zhou W."/>
            <person name="Zhang B."/>
            <person name="Hu W."/>
            <person name="Eijk M."/>
            <person name="Tang J."/>
            <person name="Witsenboer H."/>
            <person name="Zhao S."/>
            <person name="Li Z."/>
            <person name="Zhang A."/>
            <person name="Wang D."/>
            <person name="Liang C."/>
        </authorList>
    </citation>
    <scope>NUCLEOTIDE SEQUENCE [LARGE SCALE GENOMIC DNA]</scope>
    <source>
        <strain evidence="10">cv. G1812</strain>
    </source>
</reference>
<keyword evidence="4 7" id="KW-1133">Transmembrane helix</keyword>
<evidence type="ECO:0000256" key="8">
    <source>
        <dbReference type="SAM" id="SignalP"/>
    </source>
</evidence>
<protein>
    <recommendedName>
        <fullName evidence="9">Cytochrome oxidase subunit II transmembrane region profile domain-containing protein</fullName>
    </recommendedName>
</protein>
<evidence type="ECO:0000313" key="11">
    <source>
        <dbReference type="Proteomes" id="UP000015106"/>
    </source>
</evidence>
<feature type="signal peptide" evidence="8">
    <location>
        <begin position="1"/>
        <end position="18"/>
    </location>
</feature>
<sequence>MILRSLSCRFLTIALCDAAEPWQLGSQDAATPMMQGIIDLHHDIFFFLILILVFVSRMLVRALWHFNEQTNPIPQRIVHGTTIEIIRTIFPSVILLFIAIPSFALLYSMDGVLVDPAITIKAIGHQWYRSAPLNEGDLSATKCTGGSRSIWLTGHLPFPFVERPKRTIACQNGE</sequence>